<evidence type="ECO:0000313" key="4">
    <source>
        <dbReference type="Proteomes" id="UP000297713"/>
    </source>
</evidence>
<evidence type="ECO:0000313" key="3">
    <source>
        <dbReference type="EMBL" id="TFE70703.1"/>
    </source>
</evidence>
<dbReference type="EMBL" id="LXQC01000113">
    <property type="protein sequence ID" value="TFE70703.1"/>
    <property type="molecule type" value="Genomic_DNA"/>
</dbReference>
<protein>
    <submittedName>
        <fullName evidence="3">Mannose-1-phosphate guanyltransferase</fullName>
    </submittedName>
</protein>
<dbReference type="InterPro" id="IPR005835">
    <property type="entry name" value="NTP_transferase_dom"/>
</dbReference>
<reference evidence="3 4" key="1">
    <citation type="submission" date="2016-05" db="EMBL/GenBank/DDBJ databases">
        <title>Diversity and Homogeneity among Thermoacidophilic Verrucomicrobia Methanotrophs Linked with Geographical Origin.</title>
        <authorList>
            <person name="Erikstad H.-A."/>
            <person name="Smestad N.B."/>
            <person name="Ceballos R.M."/>
            <person name="Birkeland N.-K."/>
        </authorList>
    </citation>
    <scope>NUCLEOTIDE SEQUENCE [LARGE SCALE GENOMIC DNA]</scope>
    <source>
        <strain evidence="3 4">Phi</strain>
    </source>
</reference>
<keyword evidence="3" id="KW-0808">Transferase</keyword>
<dbReference type="Gene3D" id="3.90.550.10">
    <property type="entry name" value="Spore Coat Polysaccharide Biosynthesis Protein SpsA, Chain A"/>
    <property type="match status" value="1"/>
</dbReference>
<dbReference type="SUPFAM" id="SSF159283">
    <property type="entry name" value="Guanosine diphospho-D-mannose pyrophosphorylase/mannose-6-phosphate isomerase linker domain"/>
    <property type="match status" value="1"/>
</dbReference>
<proteinExistence type="predicted"/>
<keyword evidence="4" id="KW-1185">Reference proteome</keyword>
<accession>A0A4Y8PF70</accession>
<dbReference type="PANTHER" id="PTHR46390:SF1">
    <property type="entry name" value="MANNOSE-1-PHOSPHATE GUANYLYLTRANSFERASE"/>
    <property type="match status" value="1"/>
</dbReference>
<feature type="domain" description="Nucleotidyl transferase" evidence="1">
    <location>
        <begin position="8"/>
        <end position="281"/>
    </location>
</feature>
<dbReference type="Pfam" id="PF22640">
    <property type="entry name" value="ManC_GMP_beta-helix"/>
    <property type="match status" value="1"/>
</dbReference>
<dbReference type="SUPFAM" id="SSF53448">
    <property type="entry name" value="Nucleotide-diphospho-sugar transferases"/>
    <property type="match status" value="1"/>
</dbReference>
<gene>
    <name evidence="3" type="ORF">A7Q10_06495</name>
</gene>
<dbReference type="Pfam" id="PF00483">
    <property type="entry name" value="NTP_transferase"/>
    <property type="match status" value="1"/>
</dbReference>
<dbReference type="PANTHER" id="PTHR46390">
    <property type="entry name" value="MANNOSE-1-PHOSPHATE GUANYLYLTRANSFERASE"/>
    <property type="match status" value="1"/>
</dbReference>
<dbReference type="GO" id="GO:0004475">
    <property type="term" value="F:mannose-1-phosphate guanylyltransferase (GTP) activity"/>
    <property type="evidence" value="ECO:0007669"/>
    <property type="project" value="TreeGrafter"/>
</dbReference>
<feature type="domain" description="MannoseP isomerase/GMP-like beta-helix" evidence="2">
    <location>
        <begin position="296"/>
        <end position="341"/>
    </location>
</feature>
<dbReference type="InterPro" id="IPR051161">
    <property type="entry name" value="Mannose-6P_isomerase_type2"/>
</dbReference>
<evidence type="ECO:0000259" key="1">
    <source>
        <dbReference type="Pfam" id="PF00483"/>
    </source>
</evidence>
<comment type="caution">
    <text evidence="3">The sequence shown here is derived from an EMBL/GenBank/DDBJ whole genome shotgun (WGS) entry which is preliminary data.</text>
</comment>
<dbReference type="RefSeq" id="WP_134439659.1">
    <property type="nucleotide sequence ID" value="NZ_LXQC01000113.1"/>
</dbReference>
<dbReference type="GO" id="GO:0009298">
    <property type="term" value="P:GDP-mannose biosynthetic process"/>
    <property type="evidence" value="ECO:0007669"/>
    <property type="project" value="TreeGrafter"/>
</dbReference>
<dbReference type="Proteomes" id="UP000297713">
    <property type="component" value="Unassembled WGS sequence"/>
</dbReference>
<dbReference type="OrthoDB" id="9806359at2"/>
<organism evidence="3 4">
    <name type="scientific">Methylacidiphilum caldifontis</name>
    <dbReference type="NCBI Taxonomy" id="2795386"/>
    <lineage>
        <taxon>Bacteria</taxon>
        <taxon>Pseudomonadati</taxon>
        <taxon>Verrucomicrobiota</taxon>
        <taxon>Methylacidiphilae</taxon>
        <taxon>Methylacidiphilales</taxon>
        <taxon>Methylacidiphilaceae</taxon>
        <taxon>Methylacidiphilum (ex Ratnadevi et al. 2023)</taxon>
    </lineage>
</organism>
<sequence length="350" mass="40002">MDNYFVFILAGGSGERFWPVSRADAPKHLITFFANKTLLKETLDRVKNLVPEDHLYILTNSNQLSLIEKTLPDFPLRRIIPEPEKKDTAAAVTLATAIAAKESEQAVIVLLPADSKIENKEIFRRQILSSLRFAQDENCIVTFSIPPKFPATEFGYLKLDKSRYCVKNNEKFFPVVQFVEKPTAERAQGYIEEGNYGWNSGMFVWSVKTFLEETHKWVSPLYRFVLDYLKDSSGWEKQFKRLPQISIDYALMEKTDKIFAIEAEFDWDDLGSWISVAAYLENDEKGNRIKGKVCSYGSEKNIVVSHSKLIALCGVKDTVVIESDHAILVCSKESLQELKKLYALLPPEHK</sequence>
<name>A0A4Y8PF70_9BACT</name>
<evidence type="ECO:0000259" key="2">
    <source>
        <dbReference type="Pfam" id="PF22640"/>
    </source>
</evidence>
<dbReference type="InterPro" id="IPR054566">
    <property type="entry name" value="ManC/GMP-like_b-helix"/>
</dbReference>
<dbReference type="InterPro" id="IPR029044">
    <property type="entry name" value="Nucleotide-diphossugar_trans"/>
</dbReference>
<dbReference type="AlphaFoldDB" id="A0A4Y8PF70"/>